<comment type="subcellular location">
    <subcellularLocation>
        <location evidence="1">Membrane</location>
        <topology evidence="1">Multi-pass membrane protein</topology>
    </subcellularLocation>
</comment>
<keyword evidence="2 5" id="KW-0812">Transmembrane</keyword>
<evidence type="ECO:0000313" key="6">
    <source>
        <dbReference type="EMBL" id="EHL10974.1"/>
    </source>
</evidence>
<accession>G9WW37</accession>
<proteinExistence type="predicted"/>
<comment type="caution">
    <text evidence="6">The sequence shown here is derived from an EMBL/GenBank/DDBJ whole genome shotgun (WGS) entry which is preliminary data.</text>
</comment>
<evidence type="ECO:0000256" key="5">
    <source>
        <dbReference type="SAM" id="Phobius"/>
    </source>
</evidence>
<evidence type="ECO:0000256" key="3">
    <source>
        <dbReference type="ARBA" id="ARBA00022989"/>
    </source>
</evidence>
<feature type="transmembrane region" description="Helical" evidence="5">
    <location>
        <begin position="115"/>
        <end position="136"/>
    </location>
</feature>
<dbReference type="RefSeq" id="WP_009536923.1">
    <property type="nucleotide sequence ID" value="NZ_JH414505.1"/>
</dbReference>
<dbReference type="AlphaFoldDB" id="G9WW37"/>
<protein>
    <recommendedName>
        <fullName evidence="8">Auxin efflux carrier</fullName>
    </recommendedName>
</protein>
<dbReference type="EMBL" id="AFZD01000018">
    <property type="protein sequence ID" value="EHL10974.1"/>
    <property type="molecule type" value="Genomic_DNA"/>
</dbReference>
<keyword evidence="7" id="KW-1185">Reference proteome</keyword>
<feature type="transmembrane region" description="Helical" evidence="5">
    <location>
        <begin position="20"/>
        <end position="37"/>
    </location>
</feature>
<sequence>MAVSLPAPISLAISDLGKMIGPISMLITGIVLGSMSFKKILSYRRIYMVTAFRLLFFPFIYLLLISVLSRINGFLDNPVLFLVSFLSAMAPAAANVSQFAILYGKEEEYASCINIFTTLCTIISMPILVYFSGVILK</sequence>
<feature type="transmembrane region" description="Helical" evidence="5">
    <location>
        <begin position="46"/>
        <end position="68"/>
    </location>
</feature>
<evidence type="ECO:0000256" key="4">
    <source>
        <dbReference type="ARBA" id="ARBA00023136"/>
    </source>
</evidence>
<keyword evidence="3 5" id="KW-1133">Transmembrane helix</keyword>
<evidence type="ECO:0000313" key="7">
    <source>
        <dbReference type="Proteomes" id="UP000003527"/>
    </source>
</evidence>
<dbReference type="PATRIC" id="fig|796944.3.peg.1862"/>
<organism evidence="6 7">
    <name type="scientific">Oribacterium asaccharolyticum ACB7</name>
    <dbReference type="NCBI Taxonomy" id="796944"/>
    <lineage>
        <taxon>Bacteria</taxon>
        <taxon>Bacillati</taxon>
        <taxon>Bacillota</taxon>
        <taxon>Clostridia</taxon>
        <taxon>Lachnospirales</taxon>
        <taxon>Lachnospiraceae</taxon>
        <taxon>Oribacterium</taxon>
    </lineage>
</organism>
<dbReference type="GO" id="GO:0055085">
    <property type="term" value="P:transmembrane transport"/>
    <property type="evidence" value="ECO:0007669"/>
    <property type="project" value="InterPro"/>
</dbReference>
<dbReference type="HOGENOM" id="CLU_136793_0_0_9"/>
<evidence type="ECO:0000256" key="1">
    <source>
        <dbReference type="ARBA" id="ARBA00004141"/>
    </source>
</evidence>
<dbReference type="Proteomes" id="UP000003527">
    <property type="component" value="Unassembled WGS sequence"/>
</dbReference>
<dbReference type="InterPro" id="IPR038770">
    <property type="entry name" value="Na+/solute_symporter_sf"/>
</dbReference>
<dbReference type="InterPro" id="IPR004776">
    <property type="entry name" value="Mem_transp_PIN-like"/>
</dbReference>
<dbReference type="Pfam" id="PF03547">
    <property type="entry name" value="Mem_trans"/>
    <property type="match status" value="1"/>
</dbReference>
<evidence type="ECO:0008006" key="8">
    <source>
        <dbReference type="Google" id="ProtNLM"/>
    </source>
</evidence>
<dbReference type="Gene3D" id="1.20.1530.20">
    <property type="match status" value="1"/>
</dbReference>
<feature type="transmembrane region" description="Helical" evidence="5">
    <location>
        <begin position="80"/>
        <end position="103"/>
    </location>
</feature>
<gene>
    <name evidence="6" type="ORF">HMPREF9624_01121</name>
</gene>
<evidence type="ECO:0000256" key="2">
    <source>
        <dbReference type="ARBA" id="ARBA00022692"/>
    </source>
</evidence>
<reference evidence="6 7" key="1">
    <citation type="submission" date="2011-08" db="EMBL/GenBank/DDBJ databases">
        <title>The Genome Sequence of Oribacterium sp. ACB7.</title>
        <authorList>
            <consortium name="The Broad Institute Genome Sequencing Platform"/>
            <person name="Earl A."/>
            <person name="Ward D."/>
            <person name="Feldgarden M."/>
            <person name="Gevers D."/>
            <person name="Sizova M."/>
            <person name="Hazen A."/>
            <person name="Epstein S."/>
            <person name="Young S.K."/>
            <person name="Zeng Q."/>
            <person name="Gargeya S."/>
            <person name="Fitzgerald M."/>
            <person name="Haas B."/>
            <person name="Abouelleil A."/>
            <person name="Alvarado L."/>
            <person name="Arachchi H.M."/>
            <person name="Berlin A."/>
            <person name="Brown A."/>
            <person name="Chapman S.B."/>
            <person name="Chen Z."/>
            <person name="Dunbar C."/>
            <person name="Freedman E."/>
            <person name="Gearin G."/>
            <person name="Gellesch M."/>
            <person name="Goldberg J."/>
            <person name="Griggs A."/>
            <person name="Gujja S."/>
            <person name="Heiman D."/>
            <person name="Howarth C."/>
            <person name="Larson L."/>
            <person name="Lui A."/>
            <person name="MacDonald P.J.P."/>
            <person name="Montmayeur A."/>
            <person name="Murphy C."/>
            <person name="Neiman D."/>
            <person name="Pearson M."/>
            <person name="Priest M."/>
            <person name="Roberts A."/>
            <person name="Saif S."/>
            <person name="Shea T."/>
            <person name="Shenoy N."/>
            <person name="Sisk P."/>
            <person name="Stolte C."/>
            <person name="Sykes S."/>
            <person name="Wortman J."/>
            <person name="Nusbaum C."/>
            <person name="Birren B."/>
        </authorList>
    </citation>
    <scope>NUCLEOTIDE SEQUENCE [LARGE SCALE GENOMIC DNA]</scope>
    <source>
        <strain evidence="6 7">ACB7</strain>
    </source>
</reference>
<name>G9WW37_9FIRM</name>
<dbReference type="GO" id="GO:0016020">
    <property type="term" value="C:membrane"/>
    <property type="evidence" value="ECO:0007669"/>
    <property type="project" value="UniProtKB-SubCell"/>
</dbReference>
<keyword evidence="4 5" id="KW-0472">Membrane</keyword>